<dbReference type="AlphaFoldDB" id="A0A4Y4CYZ6"/>
<accession>A0A4Y4CYZ6</accession>
<dbReference type="Pfam" id="PF09617">
    <property type="entry name" value="Cas_GSU0053"/>
    <property type="match status" value="1"/>
</dbReference>
<name>A0A4Y4CYZ6_ZOORA</name>
<comment type="caution">
    <text evidence="1">The sequence shown here is derived from an EMBL/GenBank/DDBJ whole genome shotgun (WGS) entry which is preliminary data.</text>
</comment>
<dbReference type="Proteomes" id="UP000318422">
    <property type="component" value="Unassembled WGS sequence"/>
</dbReference>
<protein>
    <submittedName>
        <fullName evidence="1">Type I-U CRISPR-associated protein Cas7</fullName>
    </submittedName>
</protein>
<dbReference type="InterPro" id="IPR013403">
    <property type="entry name" value="CRISPR-assoc_prot_Csb1/Cas7u"/>
</dbReference>
<evidence type="ECO:0000313" key="1">
    <source>
        <dbReference type="EMBL" id="GEC96257.1"/>
    </source>
</evidence>
<sequence>MEPLMSMTLTNLQDAASNASVIRLNVDLSPLTADGLVFPPTYAAIDKDGSPHIDFRKAWVDGSVRDVVVLDSVQSQANRIEQVILSAKTEQRLAYPDIRVTFPTDPDEPDYSVLQLSHRIFDVTLQCSTLGESPFFETPIGQRIRASRPSNATALFEQAPVTLLLGAWDSHAAGGPQAAKLPRLLTSEIIGLDAVPVNVSATKTDPMDIRKNSAELVAASPGSGRLFELKAEGAKDKSRKPSEFGFGSVLSTDKPRAASISMARQTSLLSCSGLRQLGFPEDSGEIDASRNLAARTVLAALGLYGLLAQNEAGYRLRSRCELVPHSSAKLEVIGRTLDDVTRFDLGAEDALKLLEEALGNAERHGLAWKADLELTADDRLTALVRRSRIAAGSGDDSGE</sequence>
<proteinExistence type="predicted"/>
<reference evidence="1 2" key="1">
    <citation type="submission" date="2019-06" db="EMBL/GenBank/DDBJ databases">
        <title>Whole genome shotgun sequence of Zoogloea ramigera NBRC 15342.</title>
        <authorList>
            <person name="Hosoyama A."/>
            <person name="Uohara A."/>
            <person name="Ohji S."/>
            <person name="Ichikawa N."/>
        </authorList>
    </citation>
    <scope>NUCLEOTIDE SEQUENCE [LARGE SCALE GENOMIC DNA]</scope>
    <source>
        <strain evidence="1 2">NBRC 15342</strain>
    </source>
</reference>
<gene>
    <name evidence="1" type="primary">csb1</name>
    <name evidence="1" type="ORF">ZRA01_23300</name>
</gene>
<keyword evidence="2" id="KW-1185">Reference proteome</keyword>
<organism evidence="1 2">
    <name type="scientific">Zoogloea ramigera</name>
    <dbReference type="NCBI Taxonomy" id="350"/>
    <lineage>
        <taxon>Bacteria</taxon>
        <taxon>Pseudomonadati</taxon>
        <taxon>Pseudomonadota</taxon>
        <taxon>Betaproteobacteria</taxon>
        <taxon>Rhodocyclales</taxon>
        <taxon>Zoogloeaceae</taxon>
        <taxon>Zoogloea</taxon>
    </lineage>
</organism>
<evidence type="ECO:0000313" key="2">
    <source>
        <dbReference type="Proteomes" id="UP000318422"/>
    </source>
</evidence>
<dbReference type="EMBL" id="BJNV01000039">
    <property type="protein sequence ID" value="GEC96257.1"/>
    <property type="molecule type" value="Genomic_DNA"/>
</dbReference>
<dbReference type="NCBIfam" id="TIGR02570">
    <property type="entry name" value="cas7_GSU0053"/>
    <property type="match status" value="1"/>
</dbReference>